<dbReference type="InterPro" id="IPR000182">
    <property type="entry name" value="GNAT_dom"/>
</dbReference>
<reference evidence="5 6" key="1">
    <citation type="submission" date="2021-01" db="EMBL/GenBank/DDBJ databases">
        <title>Whole genome shotgun sequence of Planotetraspora mira NBRC 15435.</title>
        <authorList>
            <person name="Komaki H."/>
            <person name="Tamura T."/>
        </authorList>
    </citation>
    <scope>NUCLEOTIDE SEQUENCE [LARGE SCALE GENOMIC DNA]</scope>
    <source>
        <strain evidence="5 6">NBRC 15435</strain>
    </source>
</reference>
<evidence type="ECO:0000313" key="5">
    <source>
        <dbReference type="EMBL" id="GII32472.1"/>
    </source>
</evidence>
<dbReference type="InterPro" id="IPR016181">
    <property type="entry name" value="Acyl_CoA_acyltransferase"/>
</dbReference>
<keyword evidence="2" id="KW-0012">Acyltransferase</keyword>
<dbReference type="AlphaFoldDB" id="A0A8J3TW70"/>
<proteinExistence type="predicted"/>
<dbReference type="SUPFAM" id="SSF55729">
    <property type="entry name" value="Acyl-CoA N-acyltransferases (Nat)"/>
    <property type="match status" value="1"/>
</dbReference>
<dbReference type="PROSITE" id="PS51186">
    <property type="entry name" value="GNAT"/>
    <property type="match status" value="1"/>
</dbReference>
<dbReference type="InterPro" id="IPR050680">
    <property type="entry name" value="YpeA/RimI_acetyltransf"/>
</dbReference>
<accession>A0A8J3TW70</accession>
<dbReference type="InterPro" id="IPR013653">
    <property type="entry name" value="GCN5-like_dom"/>
</dbReference>
<feature type="domain" description="N-acetyltransferase" evidence="4">
    <location>
        <begin position="99"/>
        <end position="228"/>
    </location>
</feature>
<evidence type="ECO:0000259" key="4">
    <source>
        <dbReference type="PROSITE" id="PS51186"/>
    </source>
</evidence>
<dbReference type="RefSeq" id="WP_203956365.1">
    <property type="nucleotide sequence ID" value="NZ_BOOO01000035.1"/>
</dbReference>
<dbReference type="GO" id="GO:0016747">
    <property type="term" value="F:acyltransferase activity, transferring groups other than amino-acyl groups"/>
    <property type="evidence" value="ECO:0007669"/>
    <property type="project" value="InterPro"/>
</dbReference>
<evidence type="ECO:0000256" key="3">
    <source>
        <dbReference type="SAM" id="MobiDB-lite"/>
    </source>
</evidence>
<protein>
    <recommendedName>
        <fullName evidence="4">N-acetyltransferase domain-containing protein</fullName>
    </recommendedName>
</protein>
<dbReference type="PANTHER" id="PTHR43420">
    <property type="entry name" value="ACETYLTRANSFERASE"/>
    <property type="match status" value="1"/>
</dbReference>
<dbReference type="Gene3D" id="3.40.630.30">
    <property type="match status" value="1"/>
</dbReference>
<dbReference type="Pfam" id="PF08445">
    <property type="entry name" value="FR47"/>
    <property type="match status" value="1"/>
</dbReference>
<evidence type="ECO:0000256" key="1">
    <source>
        <dbReference type="ARBA" id="ARBA00022679"/>
    </source>
</evidence>
<keyword evidence="1" id="KW-0808">Transferase</keyword>
<organism evidence="5 6">
    <name type="scientific">Planotetraspora mira</name>
    <dbReference type="NCBI Taxonomy" id="58121"/>
    <lineage>
        <taxon>Bacteria</taxon>
        <taxon>Bacillati</taxon>
        <taxon>Actinomycetota</taxon>
        <taxon>Actinomycetes</taxon>
        <taxon>Streptosporangiales</taxon>
        <taxon>Streptosporangiaceae</taxon>
        <taxon>Planotetraspora</taxon>
    </lineage>
</organism>
<keyword evidence="6" id="KW-1185">Reference proteome</keyword>
<dbReference type="CDD" id="cd04301">
    <property type="entry name" value="NAT_SF"/>
    <property type="match status" value="1"/>
</dbReference>
<evidence type="ECO:0000313" key="6">
    <source>
        <dbReference type="Proteomes" id="UP000650628"/>
    </source>
</evidence>
<gene>
    <name evidence="5" type="ORF">Pmi06nite_59140</name>
</gene>
<dbReference type="PANTHER" id="PTHR43420:SF3">
    <property type="entry name" value="N-ACETYLTRANSFERASE DOMAIN-CONTAINING PROTEIN"/>
    <property type="match status" value="1"/>
</dbReference>
<comment type="caution">
    <text evidence="5">The sequence shown here is derived from an EMBL/GenBank/DDBJ whole genome shotgun (WGS) entry which is preliminary data.</text>
</comment>
<evidence type="ECO:0000256" key="2">
    <source>
        <dbReference type="ARBA" id="ARBA00023315"/>
    </source>
</evidence>
<dbReference type="EMBL" id="BOOO01000035">
    <property type="protein sequence ID" value="GII32472.1"/>
    <property type="molecule type" value="Genomic_DNA"/>
</dbReference>
<feature type="region of interest" description="Disordered" evidence="3">
    <location>
        <begin position="225"/>
        <end position="250"/>
    </location>
</feature>
<sequence>MGRSHPLDNSVHSALAGPHAHFARRRGNALRYPSDVSPFMALPDSPDDADWADVAALAGPGRGVLLTGLTVEPPDGWEIVTRGAVLQLVDAGIAAAPDGEAVRLTQADVPEMLALAERTKPGPFLPRTIEMGTYLGIRHGGRLVAMAGERLRPPGWTEISGVCTDADWRGQGLGTRLVLAVAAGIRKRGETPFLHVVASNTNAVRLYESLGFRLHRTATLVLTRPPAEVPISPGSTPRPTVRDGRRSSTG</sequence>
<feature type="compositionally biased region" description="Basic and acidic residues" evidence="3">
    <location>
        <begin position="240"/>
        <end position="250"/>
    </location>
</feature>
<name>A0A8J3TW70_9ACTN</name>
<dbReference type="Proteomes" id="UP000650628">
    <property type="component" value="Unassembled WGS sequence"/>
</dbReference>